<name>Q39SD9_GEOMG</name>
<dbReference type="GO" id="GO:0016787">
    <property type="term" value="F:hydrolase activity"/>
    <property type="evidence" value="ECO:0007669"/>
    <property type="project" value="UniProtKB-KW"/>
</dbReference>
<evidence type="ECO:0000256" key="4">
    <source>
        <dbReference type="ARBA" id="ARBA00022525"/>
    </source>
</evidence>
<dbReference type="InterPro" id="IPR016191">
    <property type="entry name" value="Ribonuclease/ribotoxin"/>
</dbReference>
<organism evidence="7 8">
    <name type="scientific">Geobacter metallireducens (strain ATCC 53774 / DSM 7210 / GS-15)</name>
    <dbReference type="NCBI Taxonomy" id="269799"/>
    <lineage>
        <taxon>Bacteria</taxon>
        <taxon>Pseudomonadati</taxon>
        <taxon>Thermodesulfobacteriota</taxon>
        <taxon>Desulfuromonadia</taxon>
        <taxon>Geobacterales</taxon>
        <taxon>Geobacteraceae</taxon>
        <taxon>Geobacter</taxon>
    </lineage>
</organism>
<keyword evidence="4" id="KW-0964">Secreted</keyword>
<keyword evidence="5" id="KW-0540">Nuclease</keyword>
<dbReference type="Pfam" id="PF00545">
    <property type="entry name" value="Ribonuclease"/>
    <property type="match status" value="1"/>
</dbReference>
<evidence type="ECO:0000313" key="7">
    <source>
        <dbReference type="EMBL" id="ABB32835.1"/>
    </source>
</evidence>
<reference evidence="7 8" key="2">
    <citation type="journal article" date="2009" name="BMC Microbiol.">
        <title>The genome sequence of Geobacter metallireducens: features of metabolism, physiology and regulation common and dissimilar to Geobacter sulfurreducens.</title>
        <authorList>
            <person name="Aklujkar M."/>
            <person name="Krushkal J."/>
            <person name="DiBartolo G."/>
            <person name="Lapidus A."/>
            <person name="Land M.L."/>
            <person name="Lovley D.R."/>
        </authorList>
    </citation>
    <scope>NUCLEOTIDE SEQUENCE [LARGE SCALE GENOMIC DNA]</scope>
    <source>
        <strain evidence="8">ATCC 53774 / DSM 7210 / GS-15</strain>
    </source>
</reference>
<dbReference type="InterPro" id="IPR001887">
    <property type="entry name" value="Barnase"/>
</dbReference>
<evidence type="ECO:0000256" key="5">
    <source>
        <dbReference type="ARBA" id="ARBA00022722"/>
    </source>
</evidence>
<dbReference type="GO" id="GO:0005576">
    <property type="term" value="C:extracellular region"/>
    <property type="evidence" value="ECO:0007669"/>
    <property type="project" value="UniProtKB-SubCell"/>
</dbReference>
<dbReference type="STRING" id="269799.Gmet_2616"/>
<dbReference type="Gene3D" id="3.40.20.20">
    <property type="match status" value="2"/>
</dbReference>
<dbReference type="InterPro" id="IPR000026">
    <property type="entry name" value="N1-like"/>
</dbReference>
<evidence type="ECO:0000256" key="1">
    <source>
        <dbReference type="ARBA" id="ARBA00004613"/>
    </source>
</evidence>
<dbReference type="Proteomes" id="UP000007073">
    <property type="component" value="Chromosome"/>
</dbReference>
<comment type="similarity">
    <text evidence="2">Belongs to the ribonuclease N1/T1 family.</text>
</comment>
<keyword evidence="8" id="KW-1185">Reference proteome</keyword>
<gene>
    <name evidence="7" type="ordered locus">Gmet_2616</name>
</gene>
<evidence type="ECO:0000313" key="8">
    <source>
        <dbReference type="Proteomes" id="UP000007073"/>
    </source>
</evidence>
<dbReference type="KEGG" id="gme:Gmet_2616"/>
<dbReference type="eggNOG" id="COG4290">
    <property type="taxonomic scope" value="Bacteria"/>
</dbReference>
<dbReference type="AlphaFoldDB" id="Q39SD9"/>
<reference evidence="7 8" key="1">
    <citation type="submission" date="2005-10" db="EMBL/GenBank/DDBJ databases">
        <title>Complete sequence of Geobacter metallireducens GS-15.</title>
        <authorList>
            <consortium name="US DOE Joint Genome Institute"/>
            <person name="Copeland A."/>
            <person name="Lucas S."/>
            <person name="Lapidus A."/>
            <person name="Barry K."/>
            <person name="Detter J.C."/>
            <person name="Glavina T."/>
            <person name="Hammon N."/>
            <person name="Israni S."/>
            <person name="Pitluck S."/>
            <person name="Di Bartolo G."/>
            <person name="Chain P."/>
            <person name="Schmutz J."/>
            <person name="Larimer F."/>
            <person name="Land M."/>
            <person name="Kyrpides N."/>
            <person name="Ivanova N."/>
            <person name="Richardson P."/>
        </authorList>
    </citation>
    <scope>NUCLEOTIDE SEQUENCE [LARGE SCALE GENOMIC DNA]</scope>
    <source>
        <strain evidence="8">ATCC 53774 / DSM 7210 / GS-15</strain>
    </source>
</reference>
<dbReference type="RefSeq" id="WP_004511845.1">
    <property type="nucleotide sequence ID" value="NC_007517.1"/>
</dbReference>
<evidence type="ECO:0000256" key="6">
    <source>
        <dbReference type="ARBA" id="ARBA00022801"/>
    </source>
</evidence>
<evidence type="ECO:0000256" key="2">
    <source>
        <dbReference type="ARBA" id="ARBA00009006"/>
    </source>
</evidence>
<sequence>MNTPHSVETKELPPPRRHHRKIPVLAILMIMALPAAGFGDRPAYADSCADVVHQVNRQLRPTIDEGELAAMLQSLNGSNNRNLPPKFVTKAQAKKMGWRPGRDLWASTRLKGKSIGGDRFANREGRLPAGGKKWHEADLDYQGGHRGAKRLIYSNDGLRMVTVDHYRTFTEVPPCQ</sequence>
<keyword evidence="6" id="KW-0378">Hydrolase</keyword>
<dbReference type="HOGENOM" id="CLU_104572_3_1_7"/>
<dbReference type="EMBL" id="CP000148">
    <property type="protein sequence ID" value="ABB32835.1"/>
    <property type="molecule type" value="Genomic_DNA"/>
</dbReference>
<dbReference type="SUPFAM" id="SSF53933">
    <property type="entry name" value="Microbial ribonucleases"/>
    <property type="match status" value="1"/>
</dbReference>
<comment type="subcellular location">
    <subcellularLocation>
        <location evidence="1">Secreted</location>
    </subcellularLocation>
</comment>
<dbReference type="GO" id="GO:0003723">
    <property type="term" value="F:RNA binding"/>
    <property type="evidence" value="ECO:0007669"/>
    <property type="project" value="InterPro"/>
</dbReference>
<dbReference type="GO" id="GO:0004521">
    <property type="term" value="F:RNA endonuclease activity"/>
    <property type="evidence" value="ECO:0007669"/>
    <property type="project" value="InterPro"/>
</dbReference>
<accession>Q39SD9</accession>
<proteinExistence type="inferred from homology"/>
<dbReference type="InterPro" id="IPR053753">
    <property type="entry name" value="RNase_N1/T1-like_sf"/>
</dbReference>
<dbReference type="PRINTS" id="PR00117">
    <property type="entry name" value="BARNASE"/>
</dbReference>
<evidence type="ECO:0000256" key="3">
    <source>
        <dbReference type="ARBA" id="ARBA00022214"/>
    </source>
</evidence>
<protein>
    <recommendedName>
        <fullName evidence="3">Ribonuclease</fullName>
    </recommendedName>
</protein>